<feature type="transmembrane region" description="Helical" evidence="1">
    <location>
        <begin position="50"/>
        <end position="74"/>
    </location>
</feature>
<dbReference type="AlphaFoldDB" id="A0A7I9YCM1"/>
<protein>
    <submittedName>
        <fullName evidence="2">Uncharacterized protein</fullName>
    </submittedName>
</protein>
<comment type="caution">
    <text evidence="2">The sequence shown here is derived from an EMBL/GenBank/DDBJ whole genome shotgun (WGS) entry which is preliminary data.</text>
</comment>
<feature type="transmembrane region" description="Helical" evidence="1">
    <location>
        <begin position="6"/>
        <end position="29"/>
    </location>
</feature>
<evidence type="ECO:0000256" key="1">
    <source>
        <dbReference type="SAM" id="Phobius"/>
    </source>
</evidence>
<evidence type="ECO:0000313" key="3">
    <source>
        <dbReference type="Proteomes" id="UP000465305"/>
    </source>
</evidence>
<sequence>MPLVVLMVFRVLAVMVAMVVWVVAGLMGLPVESAPTVRTASMGRRRRWRLLGVLGARVRLVVPAVMVVLGAMVVRPVMVPPMAPRVLVV</sequence>
<gene>
    <name evidence="2" type="ORF">MALGJ_30940</name>
</gene>
<organism evidence="2 3">
    <name type="scientific">Mycolicibacter algericus</name>
    <name type="common">Mycobacterium algericum</name>
    <dbReference type="NCBI Taxonomy" id="1288388"/>
    <lineage>
        <taxon>Bacteria</taxon>
        <taxon>Bacillati</taxon>
        <taxon>Actinomycetota</taxon>
        <taxon>Actinomycetes</taxon>
        <taxon>Mycobacteriales</taxon>
        <taxon>Mycobacteriaceae</taxon>
        <taxon>Mycolicibacter</taxon>
    </lineage>
</organism>
<evidence type="ECO:0000313" key="2">
    <source>
        <dbReference type="EMBL" id="GFG86418.1"/>
    </source>
</evidence>
<accession>A0A7I9YCM1</accession>
<reference evidence="2 3" key="1">
    <citation type="journal article" date="2019" name="Emerg. Microbes Infect.">
        <title>Comprehensive subspecies identification of 175 nontuberculous mycobacteria species based on 7547 genomic profiles.</title>
        <authorList>
            <person name="Matsumoto Y."/>
            <person name="Kinjo T."/>
            <person name="Motooka D."/>
            <person name="Nabeya D."/>
            <person name="Jung N."/>
            <person name="Uechi K."/>
            <person name="Horii T."/>
            <person name="Iida T."/>
            <person name="Fujita J."/>
            <person name="Nakamura S."/>
        </authorList>
    </citation>
    <scope>NUCLEOTIDE SEQUENCE [LARGE SCALE GENOMIC DNA]</scope>
    <source>
        <strain evidence="2 3">JCM 30723</strain>
    </source>
</reference>
<proteinExistence type="predicted"/>
<dbReference type="EMBL" id="BLKY01000001">
    <property type="protein sequence ID" value="GFG86418.1"/>
    <property type="molecule type" value="Genomic_DNA"/>
</dbReference>
<dbReference type="Proteomes" id="UP000465305">
    <property type="component" value="Unassembled WGS sequence"/>
</dbReference>
<keyword evidence="1" id="KW-1133">Transmembrane helix</keyword>
<keyword evidence="1" id="KW-0472">Membrane</keyword>
<keyword evidence="1" id="KW-0812">Transmembrane</keyword>
<name>A0A7I9YCM1_MYCAL</name>